<protein>
    <recommendedName>
        <fullName evidence="9">TRAP transporter small permease protein</fullName>
    </recommendedName>
</protein>
<feature type="domain" description="Tripartite ATP-independent periplasmic transporters DctQ component" evidence="10">
    <location>
        <begin position="47"/>
        <end position="176"/>
    </location>
</feature>
<evidence type="ECO:0000259" key="10">
    <source>
        <dbReference type="Pfam" id="PF04290"/>
    </source>
</evidence>
<dbReference type="OrthoDB" id="7843639at2"/>
<comment type="subcellular location">
    <subcellularLocation>
        <location evidence="1 9">Cell inner membrane</location>
        <topology evidence="1 9">Multi-pass membrane protein</topology>
    </subcellularLocation>
</comment>
<comment type="subunit">
    <text evidence="9">The complex comprises the extracytoplasmic solute receptor protein and the two transmembrane proteins.</text>
</comment>
<feature type="transmembrane region" description="Helical" evidence="9">
    <location>
        <begin position="71"/>
        <end position="89"/>
    </location>
</feature>
<proteinExistence type="inferred from homology"/>
<keyword evidence="12" id="KW-1185">Reference proteome</keyword>
<evidence type="ECO:0000256" key="1">
    <source>
        <dbReference type="ARBA" id="ARBA00004429"/>
    </source>
</evidence>
<evidence type="ECO:0000313" key="12">
    <source>
        <dbReference type="Proteomes" id="UP000245048"/>
    </source>
</evidence>
<keyword evidence="5 9" id="KW-0812">Transmembrane</keyword>
<comment type="function">
    <text evidence="9">Part of the tripartite ATP-independent periplasmic (TRAP) transport system.</text>
</comment>
<dbReference type="GO" id="GO:0015740">
    <property type="term" value="P:C4-dicarboxylate transport"/>
    <property type="evidence" value="ECO:0007669"/>
    <property type="project" value="TreeGrafter"/>
</dbReference>
<keyword evidence="4 9" id="KW-0997">Cell inner membrane</keyword>
<evidence type="ECO:0000256" key="4">
    <source>
        <dbReference type="ARBA" id="ARBA00022519"/>
    </source>
</evidence>
<dbReference type="Proteomes" id="UP000245048">
    <property type="component" value="Unassembled WGS sequence"/>
</dbReference>
<dbReference type="Pfam" id="PF04290">
    <property type="entry name" value="DctQ"/>
    <property type="match status" value="1"/>
</dbReference>
<evidence type="ECO:0000256" key="3">
    <source>
        <dbReference type="ARBA" id="ARBA00022475"/>
    </source>
</evidence>
<evidence type="ECO:0000313" key="11">
    <source>
        <dbReference type="EMBL" id="PWC29227.1"/>
    </source>
</evidence>
<feature type="transmembrane region" description="Helical" evidence="9">
    <location>
        <begin position="38"/>
        <end position="59"/>
    </location>
</feature>
<accession>A0A2U1V5M9</accession>
<dbReference type="PANTHER" id="PTHR35011:SF11">
    <property type="entry name" value="TRAP TRANSPORTER SMALL PERMEASE PROTEIN"/>
    <property type="match status" value="1"/>
</dbReference>
<comment type="caution">
    <text evidence="11">The sequence shown here is derived from an EMBL/GenBank/DDBJ whole genome shotgun (WGS) entry which is preliminary data.</text>
</comment>
<dbReference type="PANTHER" id="PTHR35011">
    <property type="entry name" value="2,3-DIKETO-L-GULONATE TRAP TRANSPORTER SMALL PERMEASE PROTEIN YIAM"/>
    <property type="match status" value="1"/>
</dbReference>
<name>A0A2U1V5M9_9PROT</name>
<evidence type="ECO:0000256" key="6">
    <source>
        <dbReference type="ARBA" id="ARBA00022989"/>
    </source>
</evidence>
<keyword evidence="7 9" id="KW-0472">Membrane</keyword>
<comment type="similarity">
    <text evidence="8 9">Belongs to the TRAP transporter small permease family.</text>
</comment>
<dbReference type="RefSeq" id="WP_109516567.1">
    <property type="nucleotide sequence ID" value="NZ_JBHTET010000001.1"/>
</dbReference>
<evidence type="ECO:0000256" key="9">
    <source>
        <dbReference type="RuleBase" id="RU369079"/>
    </source>
</evidence>
<dbReference type="InterPro" id="IPR055348">
    <property type="entry name" value="DctQ"/>
</dbReference>
<keyword evidence="3" id="KW-1003">Cell membrane</keyword>
<dbReference type="GO" id="GO:0022857">
    <property type="term" value="F:transmembrane transporter activity"/>
    <property type="evidence" value="ECO:0007669"/>
    <property type="project" value="UniProtKB-UniRule"/>
</dbReference>
<dbReference type="AlphaFoldDB" id="A0A2U1V5M9"/>
<evidence type="ECO:0000256" key="5">
    <source>
        <dbReference type="ARBA" id="ARBA00022692"/>
    </source>
</evidence>
<keyword evidence="2 9" id="KW-0813">Transport</keyword>
<dbReference type="EMBL" id="PDOA01000004">
    <property type="protein sequence ID" value="PWC29227.1"/>
    <property type="molecule type" value="Genomic_DNA"/>
</dbReference>
<dbReference type="InterPro" id="IPR007387">
    <property type="entry name" value="TRAP_DctQ"/>
</dbReference>
<evidence type="ECO:0000256" key="8">
    <source>
        <dbReference type="ARBA" id="ARBA00038436"/>
    </source>
</evidence>
<reference evidence="12" key="1">
    <citation type="submission" date="2017-10" db="EMBL/GenBank/DDBJ databases">
        <authorList>
            <person name="Toshchakov S.V."/>
            <person name="Goeva M.A."/>
        </authorList>
    </citation>
    <scope>NUCLEOTIDE SEQUENCE [LARGE SCALE GENOMIC DNA]</scope>
    <source>
        <strain evidence="12">JR1/69-1-13</strain>
    </source>
</reference>
<feature type="transmembrane region" description="Helical" evidence="9">
    <location>
        <begin position="151"/>
        <end position="169"/>
    </location>
</feature>
<gene>
    <name evidence="11" type="ORF">CR165_08630</name>
</gene>
<feature type="transmembrane region" description="Helical" evidence="9">
    <location>
        <begin position="110"/>
        <end position="131"/>
    </location>
</feature>
<evidence type="ECO:0000256" key="7">
    <source>
        <dbReference type="ARBA" id="ARBA00023136"/>
    </source>
</evidence>
<keyword evidence="6 9" id="KW-1133">Transmembrane helix</keyword>
<organism evidence="11 12">
    <name type="scientific">Teichococcus aestuarii</name>
    <dbReference type="NCBI Taxonomy" id="568898"/>
    <lineage>
        <taxon>Bacteria</taxon>
        <taxon>Pseudomonadati</taxon>
        <taxon>Pseudomonadota</taxon>
        <taxon>Alphaproteobacteria</taxon>
        <taxon>Acetobacterales</taxon>
        <taxon>Roseomonadaceae</taxon>
        <taxon>Roseomonas</taxon>
    </lineage>
</organism>
<sequence length="193" mass="20936">MVRDTTTAGMDAGALFAELAAEEAAQPEPGFAMAPEDWAGFALFWAMSGIVFLQFFTRYILNDSLAWTEEIASYMLMVLTFWGSALAARRGSHIAVEFLLDALPAAARRWARLAVALVAAGFFALCCVLCWQVAEAMLFQPMVAIEVPLAYVYYGILGGLVLTTLRTALHALARFRAGEPEHAPDPSLAAVKL</sequence>
<evidence type="ECO:0000256" key="2">
    <source>
        <dbReference type="ARBA" id="ARBA00022448"/>
    </source>
</evidence>
<dbReference type="GO" id="GO:0005886">
    <property type="term" value="C:plasma membrane"/>
    <property type="evidence" value="ECO:0007669"/>
    <property type="project" value="UniProtKB-SubCell"/>
</dbReference>